<feature type="compositionally biased region" description="Low complexity" evidence="1">
    <location>
        <begin position="393"/>
        <end position="405"/>
    </location>
</feature>
<evidence type="ECO:0000313" key="3">
    <source>
        <dbReference type="Proteomes" id="UP000007819"/>
    </source>
</evidence>
<dbReference type="KEGG" id="api:100575623"/>
<dbReference type="GeneID" id="100575623"/>
<feature type="region of interest" description="Disordered" evidence="1">
    <location>
        <begin position="393"/>
        <end position="412"/>
    </location>
</feature>
<evidence type="ECO:0000313" key="2">
    <source>
        <dbReference type="EnsemblMetazoa" id="XP_003242753.1"/>
    </source>
</evidence>
<feature type="compositionally biased region" description="Polar residues" evidence="1">
    <location>
        <begin position="1"/>
        <end position="12"/>
    </location>
</feature>
<name>A0A8R1W827_ACYPI</name>
<feature type="region of interest" description="Disordered" evidence="1">
    <location>
        <begin position="1"/>
        <end position="31"/>
    </location>
</feature>
<dbReference type="EnsemblMetazoa" id="XM_003242705.4">
    <property type="protein sequence ID" value="XP_003242753.1"/>
    <property type="gene ID" value="LOC100575623"/>
</dbReference>
<keyword evidence="3" id="KW-1185">Reference proteome</keyword>
<dbReference type="RefSeq" id="XP_003242753.1">
    <property type="nucleotide sequence ID" value="XM_003242705.3"/>
</dbReference>
<organism evidence="2 3">
    <name type="scientific">Acyrthosiphon pisum</name>
    <name type="common">Pea aphid</name>
    <dbReference type="NCBI Taxonomy" id="7029"/>
    <lineage>
        <taxon>Eukaryota</taxon>
        <taxon>Metazoa</taxon>
        <taxon>Ecdysozoa</taxon>
        <taxon>Arthropoda</taxon>
        <taxon>Hexapoda</taxon>
        <taxon>Insecta</taxon>
        <taxon>Pterygota</taxon>
        <taxon>Neoptera</taxon>
        <taxon>Paraneoptera</taxon>
        <taxon>Hemiptera</taxon>
        <taxon>Sternorrhyncha</taxon>
        <taxon>Aphidomorpha</taxon>
        <taxon>Aphidoidea</taxon>
        <taxon>Aphididae</taxon>
        <taxon>Macrosiphini</taxon>
        <taxon>Acyrthosiphon</taxon>
    </lineage>
</organism>
<reference evidence="3" key="1">
    <citation type="submission" date="2010-06" db="EMBL/GenBank/DDBJ databases">
        <authorList>
            <person name="Jiang H."/>
            <person name="Abraham K."/>
            <person name="Ali S."/>
            <person name="Alsbrooks S.L."/>
            <person name="Anim B.N."/>
            <person name="Anosike U.S."/>
            <person name="Attaway T."/>
            <person name="Bandaranaike D.P."/>
            <person name="Battles P.K."/>
            <person name="Bell S.N."/>
            <person name="Bell A.V."/>
            <person name="Beltran B."/>
            <person name="Bickham C."/>
            <person name="Bustamante Y."/>
            <person name="Caleb T."/>
            <person name="Canada A."/>
            <person name="Cardenas V."/>
            <person name="Carter K."/>
            <person name="Chacko J."/>
            <person name="Chandrabose M.N."/>
            <person name="Chavez D."/>
            <person name="Chavez A."/>
            <person name="Chen L."/>
            <person name="Chu H.-S."/>
            <person name="Claassen K.J."/>
            <person name="Cockrell R."/>
            <person name="Collins M."/>
            <person name="Cooper J.A."/>
            <person name="Cree A."/>
            <person name="Curry S.M."/>
            <person name="Da Y."/>
            <person name="Dao M.D."/>
            <person name="Das B."/>
            <person name="Davila M.-L."/>
            <person name="Davy-Carroll L."/>
            <person name="Denson S."/>
            <person name="Dinh H."/>
            <person name="Ebong V.E."/>
            <person name="Edwards J.R."/>
            <person name="Egan A."/>
            <person name="El-Daye J."/>
            <person name="Escobedo L."/>
            <person name="Fernandez S."/>
            <person name="Fernando P.R."/>
            <person name="Flagg N."/>
            <person name="Forbes L.D."/>
            <person name="Fowler R.G."/>
            <person name="Fu Q."/>
            <person name="Gabisi R.A."/>
            <person name="Ganer J."/>
            <person name="Garbino Pronczuk A."/>
            <person name="Garcia R.M."/>
            <person name="Garner T."/>
            <person name="Garrett T.E."/>
            <person name="Gonzalez D.A."/>
            <person name="Hamid H."/>
            <person name="Hawkins E.S."/>
            <person name="Hirani K."/>
            <person name="Hogues M.E."/>
            <person name="Hollins B."/>
            <person name="Hsiao C.-H."/>
            <person name="Jabil R."/>
            <person name="James M.L."/>
            <person name="Jhangiani S.N."/>
            <person name="Johnson B."/>
            <person name="Johnson Q."/>
            <person name="Joshi V."/>
            <person name="Kalu J.B."/>
            <person name="Kam C."/>
            <person name="Kashfia A."/>
            <person name="Keebler J."/>
            <person name="Kisamo H."/>
            <person name="Kovar C.L."/>
            <person name="Lago L.A."/>
            <person name="Lai C.-Y."/>
            <person name="Laidlaw J."/>
            <person name="Lara F."/>
            <person name="Le T.-K."/>
            <person name="Lee S.L."/>
            <person name="Legall F.H."/>
            <person name="Lemon S.J."/>
            <person name="Lewis L.R."/>
            <person name="Li B."/>
            <person name="Liu Y."/>
            <person name="Liu Y.-S."/>
            <person name="Lopez J."/>
            <person name="Lozado R.J."/>
            <person name="Lu J."/>
            <person name="Madu R.C."/>
            <person name="Maheshwari M."/>
            <person name="Maheshwari R."/>
            <person name="Malloy K."/>
            <person name="Martinez E."/>
            <person name="Mathew T."/>
            <person name="Mercado I.C."/>
            <person name="Mercado C."/>
            <person name="Meyer B."/>
            <person name="Montgomery K."/>
            <person name="Morgan M.B."/>
            <person name="Munidasa M."/>
            <person name="Nazareth L.V."/>
            <person name="Nelson J."/>
            <person name="Ng B.M."/>
            <person name="Nguyen N.B."/>
            <person name="Nguyen P.Q."/>
            <person name="Nguyen T."/>
            <person name="Obregon M."/>
            <person name="Okwuonu G.O."/>
            <person name="Onwere C.G."/>
            <person name="Orozco G."/>
            <person name="Parra A."/>
            <person name="Patel S."/>
            <person name="Patil S."/>
            <person name="Perez A."/>
            <person name="Perez Y."/>
            <person name="Pham C."/>
            <person name="Primus E.L."/>
            <person name="Pu L.-L."/>
            <person name="Puazo M."/>
            <person name="Qin X."/>
            <person name="Quiroz J.B."/>
            <person name="Reese J."/>
            <person name="Richards S."/>
            <person name="Rives C.M."/>
            <person name="Robberts R."/>
            <person name="Ruiz S.J."/>
            <person name="Ruiz M.J."/>
            <person name="Santibanez J."/>
            <person name="Schneider B.W."/>
            <person name="Sisson I."/>
            <person name="Smith M."/>
            <person name="Sodergren E."/>
            <person name="Song X.-Z."/>
            <person name="Song B.B."/>
            <person name="Summersgill H."/>
            <person name="Thelus R."/>
            <person name="Thornton R.D."/>
            <person name="Trejos Z.Y."/>
            <person name="Usmani K."/>
            <person name="Vattathil S."/>
            <person name="Villasana D."/>
            <person name="Walker D.L."/>
            <person name="Wang S."/>
            <person name="Wang K."/>
            <person name="White C.S."/>
            <person name="Williams A.C."/>
            <person name="Williamson J."/>
            <person name="Wilson K."/>
            <person name="Woghiren I.O."/>
            <person name="Woodworth J.R."/>
            <person name="Worley K.C."/>
            <person name="Wright R.A."/>
            <person name="Wu W."/>
            <person name="Young L."/>
            <person name="Zhang L."/>
            <person name="Zhang J."/>
            <person name="Zhu Y."/>
            <person name="Muzny D.M."/>
            <person name="Weinstock G."/>
            <person name="Gibbs R.A."/>
        </authorList>
    </citation>
    <scope>NUCLEOTIDE SEQUENCE [LARGE SCALE GENOMIC DNA]</scope>
    <source>
        <strain evidence="3">LSR1</strain>
    </source>
</reference>
<feature type="compositionally biased region" description="Low complexity" evidence="1">
    <location>
        <begin position="626"/>
        <end position="636"/>
    </location>
</feature>
<protein>
    <submittedName>
        <fullName evidence="2">Uncharacterized protein</fullName>
    </submittedName>
</protein>
<dbReference type="AlphaFoldDB" id="A0A8R1W827"/>
<evidence type="ECO:0000256" key="1">
    <source>
        <dbReference type="SAM" id="MobiDB-lite"/>
    </source>
</evidence>
<dbReference type="Proteomes" id="UP000007819">
    <property type="component" value="Chromosome A1"/>
</dbReference>
<dbReference type="OrthoDB" id="6600173at2759"/>
<reference evidence="2" key="2">
    <citation type="submission" date="2022-06" db="UniProtKB">
        <authorList>
            <consortium name="EnsemblMetazoa"/>
        </authorList>
    </citation>
    <scope>IDENTIFICATION</scope>
</reference>
<feature type="region of interest" description="Disordered" evidence="1">
    <location>
        <begin position="618"/>
        <end position="743"/>
    </location>
</feature>
<feature type="compositionally biased region" description="Low complexity" evidence="1">
    <location>
        <begin position="363"/>
        <end position="372"/>
    </location>
</feature>
<feature type="region of interest" description="Disordered" evidence="1">
    <location>
        <begin position="363"/>
        <end position="382"/>
    </location>
</feature>
<accession>A0A8R1W827</accession>
<sequence>MSQRPSSRNACTREQPRTRTKSSESNRCGRPQATKCRVIEPIQEECANNNDSQIIEDQSCPYEDQEPRYDPKELRDAVRILNPFVRLIKDTNNPYARIVAREVCKTFYRLFHPNIHPIDVMKTINWRAKTVRTQQLWSEFWLYVPGATVEEWVSLREVVKNDNLIDFSDYCNPCQTQTKNCNSQVDEQCPANQLPNNEDCVQRCSTPRRQNRCAQGTPEHVNFEDMCNFVSHPSLYDVSPPVSPPCMDFDHQAAGSDNLPCAHNSKPRRNSPCFQSDVNQNKYAFKLDSKQRREKISRTQCQLEKLDESTSKKCRVGFEETMRKIKIINCTSQCKRQPAGNDFHFPHSVPSCSSGPNCGSGPTCSSGPTSVPKPNPGMAGTDTTQHEYYRITANTQSPQQNQNNTCRRSLPRTPVEPELRTNALQCSVTENDEDCNDSDSVNSVKSIQQIVCKSSLVANAFTNLSLAKKDLQAKTDAFNMLTQHYLNFVSNPIEADPPCDNSPTAKMILQAIYKNPPKIIKPFNDCEWNDNAFHDKDFIRLLPFYESVHNQLEYISKTQRDYGINMLDDIMSTLYHIHYDLGDPRLKNDMLIEHVKLITRNTWETYFYKDKKMPAIPDRSLENYRPTPQQSYQPSPVQQPCPRQPSPVQKSCPRQVRPKPPNQRPSNVREPVSSNAPKPNVNRRPGATCNQRVTDCPQEDYNPAAENKRTFLRRSRPSGAPKGWAPKLKQADRPDTLPAFKAKPLPKFVRDRLNNRDEAC</sequence>
<proteinExistence type="predicted"/>
<feature type="compositionally biased region" description="Basic and acidic residues" evidence="1">
    <location>
        <begin position="14"/>
        <end position="24"/>
    </location>
</feature>